<comment type="function">
    <text evidence="10">Catalyzes the ATP-dependent conversion of 7-carboxy-7-deazaguanine (CDG) to 7-cyano-7-deazaguanine (preQ(0)).</text>
</comment>
<reference evidence="11 12" key="1">
    <citation type="submission" date="2023-07" db="EMBL/GenBank/DDBJ databases">
        <title>Sequencing the genomes of 1000 actinobacteria strains.</title>
        <authorList>
            <person name="Klenk H.-P."/>
        </authorList>
    </citation>
    <scope>NUCLEOTIDE SEQUENCE [LARGE SCALE GENOMIC DNA]</scope>
    <source>
        <strain evidence="11 12">DSM 45805</strain>
    </source>
</reference>
<dbReference type="PIRSF" id="PIRSF006293">
    <property type="entry name" value="ExsB"/>
    <property type="match status" value="1"/>
</dbReference>
<comment type="caution">
    <text evidence="11">The sequence shown here is derived from an EMBL/GenBank/DDBJ whole genome shotgun (WGS) entry which is preliminary data.</text>
</comment>
<dbReference type="EMBL" id="JAUSUT010000001">
    <property type="protein sequence ID" value="MDQ0376510.1"/>
    <property type="molecule type" value="Genomic_DNA"/>
</dbReference>
<sequence length="223" mass="23335">MTERRDLVLLSGGLDSATALGLRHAEGTARVALSVNYGQRHARELRSAAEVAAHYGVEHRVLDLTSWGTHLSGSALTDTDVAVPHGHYAAPSMAATVVPNRNATLLMAAAGVALSTGCTHVVAAMHAGDHPIYPDCRPEFVDAARRTIELGTDGAVTLDAPFVHISKTAIAARAGDLAVPVGLTWSCYEGREVHCGQCGTCVERREAFADSGVADPTVYEVAA</sequence>
<organism evidence="11 12">
    <name type="scientific">Amycolatopsis thermophila</name>
    <dbReference type="NCBI Taxonomy" id="206084"/>
    <lineage>
        <taxon>Bacteria</taxon>
        <taxon>Bacillati</taxon>
        <taxon>Actinomycetota</taxon>
        <taxon>Actinomycetes</taxon>
        <taxon>Pseudonocardiales</taxon>
        <taxon>Pseudonocardiaceae</taxon>
        <taxon>Amycolatopsis</taxon>
    </lineage>
</organism>
<dbReference type="InterPro" id="IPR014729">
    <property type="entry name" value="Rossmann-like_a/b/a_fold"/>
</dbReference>
<feature type="binding site" evidence="10">
    <location>
        <position position="198"/>
    </location>
    <ligand>
        <name>Zn(2+)</name>
        <dbReference type="ChEBI" id="CHEBI:29105"/>
    </ligand>
</feature>
<feature type="binding site" evidence="10">
    <location>
        <begin position="10"/>
        <end position="20"/>
    </location>
    <ligand>
        <name>ATP</name>
        <dbReference type="ChEBI" id="CHEBI:30616"/>
    </ligand>
</feature>
<proteinExistence type="inferred from homology"/>
<comment type="similarity">
    <text evidence="7 10">Belongs to the QueC family.</text>
</comment>
<dbReference type="Proteomes" id="UP001229651">
    <property type="component" value="Unassembled WGS sequence"/>
</dbReference>
<keyword evidence="6 10" id="KW-0067">ATP-binding</keyword>
<evidence type="ECO:0000256" key="1">
    <source>
        <dbReference type="ARBA" id="ARBA00005061"/>
    </source>
</evidence>
<feature type="binding site" evidence="10">
    <location>
        <position position="201"/>
    </location>
    <ligand>
        <name>Zn(2+)</name>
        <dbReference type="ChEBI" id="CHEBI:29105"/>
    </ligand>
</feature>
<evidence type="ECO:0000256" key="6">
    <source>
        <dbReference type="ARBA" id="ARBA00022840"/>
    </source>
</evidence>
<protein>
    <recommendedName>
        <fullName evidence="8 10">7-cyano-7-deazaguanine synthase</fullName>
        <ecNumber evidence="8 10">6.3.4.20</ecNumber>
    </recommendedName>
    <alternativeName>
        <fullName evidence="10">7-cyano-7-carbaguanine synthase</fullName>
    </alternativeName>
    <alternativeName>
        <fullName evidence="10">PreQ(0) synthase</fullName>
    </alternativeName>
    <alternativeName>
        <fullName evidence="10">Queuosine biosynthesis protein QueC</fullName>
    </alternativeName>
</protein>
<evidence type="ECO:0000256" key="3">
    <source>
        <dbReference type="ARBA" id="ARBA00022723"/>
    </source>
</evidence>
<dbReference type="PANTHER" id="PTHR42914">
    <property type="entry name" value="7-CYANO-7-DEAZAGUANINE SYNTHASE"/>
    <property type="match status" value="1"/>
</dbReference>
<comment type="cofactor">
    <cofactor evidence="10">
        <name>Zn(2+)</name>
        <dbReference type="ChEBI" id="CHEBI:29105"/>
    </cofactor>
    <text evidence="10">Binds 1 zinc ion per subunit.</text>
</comment>
<name>A0ABU0END4_9PSEU</name>
<evidence type="ECO:0000256" key="7">
    <source>
        <dbReference type="ARBA" id="ARBA00037993"/>
    </source>
</evidence>
<keyword evidence="10" id="KW-0671">Queuosine biosynthesis</keyword>
<keyword evidence="4 10" id="KW-0547">Nucleotide-binding</keyword>
<feature type="binding site" evidence="10">
    <location>
        <position position="195"/>
    </location>
    <ligand>
        <name>Zn(2+)</name>
        <dbReference type="ChEBI" id="CHEBI:29105"/>
    </ligand>
</feature>
<evidence type="ECO:0000256" key="2">
    <source>
        <dbReference type="ARBA" id="ARBA00022598"/>
    </source>
</evidence>
<dbReference type="InterPro" id="IPR018317">
    <property type="entry name" value="QueC"/>
</dbReference>
<dbReference type="RefSeq" id="WP_306988400.1">
    <property type="nucleotide sequence ID" value="NZ_JAUSUT010000001.1"/>
</dbReference>
<keyword evidence="2 10" id="KW-0436">Ligase</keyword>
<dbReference type="EC" id="6.3.4.20" evidence="8 10"/>
<keyword evidence="3 10" id="KW-0479">Metal-binding</keyword>
<comment type="pathway">
    <text evidence="1 10">Purine metabolism; 7-cyano-7-deazaguanine biosynthesis.</text>
</comment>
<evidence type="ECO:0000256" key="4">
    <source>
        <dbReference type="ARBA" id="ARBA00022741"/>
    </source>
</evidence>
<dbReference type="Pfam" id="PF06508">
    <property type="entry name" value="QueC"/>
    <property type="match status" value="1"/>
</dbReference>
<dbReference type="HAMAP" id="MF_01633">
    <property type="entry name" value="QueC"/>
    <property type="match status" value="1"/>
</dbReference>
<keyword evidence="5 10" id="KW-0862">Zinc</keyword>
<dbReference type="PANTHER" id="PTHR42914:SF1">
    <property type="entry name" value="7-CYANO-7-DEAZAGUANINE SYNTHASE"/>
    <property type="match status" value="1"/>
</dbReference>
<evidence type="ECO:0000256" key="9">
    <source>
        <dbReference type="ARBA" id="ARBA00047890"/>
    </source>
</evidence>
<keyword evidence="12" id="KW-1185">Reference proteome</keyword>
<evidence type="ECO:0000256" key="8">
    <source>
        <dbReference type="ARBA" id="ARBA00039149"/>
    </source>
</evidence>
<evidence type="ECO:0000256" key="10">
    <source>
        <dbReference type="HAMAP-Rule" id="MF_01633"/>
    </source>
</evidence>
<evidence type="ECO:0000256" key="5">
    <source>
        <dbReference type="ARBA" id="ARBA00022833"/>
    </source>
</evidence>
<evidence type="ECO:0000313" key="12">
    <source>
        <dbReference type="Proteomes" id="UP001229651"/>
    </source>
</evidence>
<dbReference type="CDD" id="cd01995">
    <property type="entry name" value="QueC-like"/>
    <property type="match status" value="1"/>
</dbReference>
<dbReference type="NCBIfam" id="TIGR00364">
    <property type="entry name" value="7-cyano-7-deazaguanine synthase QueC"/>
    <property type="match status" value="1"/>
</dbReference>
<dbReference type="SUPFAM" id="SSF52402">
    <property type="entry name" value="Adenine nucleotide alpha hydrolases-like"/>
    <property type="match status" value="1"/>
</dbReference>
<gene>
    <name evidence="10" type="primary">queC</name>
    <name evidence="11" type="ORF">FB470_000504</name>
</gene>
<feature type="binding site" evidence="10">
    <location>
        <position position="187"/>
    </location>
    <ligand>
        <name>Zn(2+)</name>
        <dbReference type="ChEBI" id="CHEBI:29105"/>
    </ligand>
</feature>
<comment type="catalytic activity">
    <reaction evidence="9 10">
        <text>7-carboxy-7-carbaguanine + NH4(+) + 2 ATP = 7-cyano-7-carbaguanine + 2 AMP + 2 diphosphate + 2 H(+)</text>
        <dbReference type="Rhea" id="RHEA:27982"/>
        <dbReference type="ChEBI" id="CHEBI:15378"/>
        <dbReference type="ChEBI" id="CHEBI:28938"/>
        <dbReference type="ChEBI" id="CHEBI:30616"/>
        <dbReference type="ChEBI" id="CHEBI:33019"/>
        <dbReference type="ChEBI" id="CHEBI:45075"/>
        <dbReference type="ChEBI" id="CHEBI:61036"/>
        <dbReference type="ChEBI" id="CHEBI:456215"/>
        <dbReference type="EC" id="6.3.4.20"/>
    </reaction>
</comment>
<evidence type="ECO:0000313" key="11">
    <source>
        <dbReference type="EMBL" id="MDQ0376510.1"/>
    </source>
</evidence>
<dbReference type="Gene3D" id="3.40.50.620">
    <property type="entry name" value="HUPs"/>
    <property type="match status" value="1"/>
</dbReference>
<accession>A0ABU0END4</accession>
<dbReference type="GO" id="GO:0016874">
    <property type="term" value="F:ligase activity"/>
    <property type="evidence" value="ECO:0007669"/>
    <property type="project" value="UniProtKB-KW"/>
</dbReference>